<proteinExistence type="predicted"/>
<feature type="transmembrane region" description="Helical" evidence="2">
    <location>
        <begin position="163"/>
        <end position="183"/>
    </location>
</feature>
<keyword evidence="1" id="KW-0175">Coiled coil</keyword>
<dbReference type="STRING" id="655353.SAMN04488056_105251"/>
<keyword evidence="2" id="KW-1133">Transmembrane helix</keyword>
<keyword evidence="2" id="KW-0472">Membrane</keyword>
<evidence type="ECO:0000256" key="1">
    <source>
        <dbReference type="SAM" id="Coils"/>
    </source>
</evidence>
<dbReference type="AlphaFoldDB" id="A0A1I5GYD2"/>
<dbReference type="OrthoDB" id="9921805at2"/>
<gene>
    <name evidence="3" type="ORF">SAMN04488056_105251</name>
</gene>
<sequence length="341" mass="37687">MSKKGSYGDHGLTPDVEAKLKGFVLDELKTYVMTALLLKDDEVARTHLIQSVQSAFNAAFGGVLASLKSQVARKEKQVQSAQAELEEVKAELRTTSKQTASWRGNQGRDEADMIEAEFCEWQSRHRVEATILLIVTMMAAVASFITAYTNLVGSGVVVFLDNPLLPASMAALAPLCGFAIKSVHGFLRSGWQTRSYIFSLVSAMLVSVCLWIVLYAGSYHGLSPNALSGGFLDDASWWDGVRDTIFIIVSLSTEILISAVFALRLTIIAGRYSPDYFRPNQDFIDLEKRESALEKHLLKLEDELDDLIAEHCRLEAELEGYINTALLMFEGRRGQPTPSIL</sequence>
<evidence type="ECO:0000313" key="3">
    <source>
        <dbReference type="EMBL" id="SFO40806.1"/>
    </source>
</evidence>
<keyword evidence="2" id="KW-0812">Transmembrane</keyword>
<feature type="coiled-coil region" evidence="1">
    <location>
        <begin position="64"/>
        <end position="98"/>
    </location>
</feature>
<feature type="transmembrane region" description="Helical" evidence="2">
    <location>
        <begin position="195"/>
        <end position="217"/>
    </location>
</feature>
<evidence type="ECO:0000256" key="2">
    <source>
        <dbReference type="SAM" id="Phobius"/>
    </source>
</evidence>
<keyword evidence="4" id="KW-1185">Reference proteome</keyword>
<evidence type="ECO:0000313" key="4">
    <source>
        <dbReference type="Proteomes" id="UP000199236"/>
    </source>
</evidence>
<dbReference type="Proteomes" id="UP000199236">
    <property type="component" value="Unassembled WGS sequence"/>
</dbReference>
<dbReference type="RefSeq" id="WP_090072651.1">
    <property type="nucleotide sequence ID" value="NZ_FOVR01000005.1"/>
</dbReference>
<reference evidence="3 4" key="1">
    <citation type="submission" date="2016-10" db="EMBL/GenBank/DDBJ databases">
        <authorList>
            <person name="de Groot N.N."/>
        </authorList>
    </citation>
    <scope>NUCLEOTIDE SEQUENCE [LARGE SCALE GENOMIC DNA]</scope>
    <source>
        <strain evidence="3 4">CGMCC 1.9157</strain>
    </source>
</reference>
<feature type="transmembrane region" description="Helical" evidence="2">
    <location>
        <begin position="131"/>
        <end position="151"/>
    </location>
</feature>
<protein>
    <submittedName>
        <fullName evidence="3">Uncharacterized protein</fullName>
    </submittedName>
</protein>
<feature type="transmembrane region" description="Helical" evidence="2">
    <location>
        <begin position="244"/>
        <end position="263"/>
    </location>
</feature>
<dbReference type="EMBL" id="FOVR01000005">
    <property type="protein sequence ID" value="SFO40806.1"/>
    <property type="molecule type" value="Genomic_DNA"/>
</dbReference>
<feature type="coiled-coil region" evidence="1">
    <location>
        <begin position="283"/>
        <end position="310"/>
    </location>
</feature>
<accession>A0A1I5GYD2</accession>
<name>A0A1I5GYD2_9HYPH</name>
<organism evidence="3 4">
    <name type="scientific">Cohaesibacter marisflavi</name>
    <dbReference type="NCBI Taxonomy" id="655353"/>
    <lineage>
        <taxon>Bacteria</taxon>
        <taxon>Pseudomonadati</taxon>
        <taxon>Pseudomonadota</taxon>
        <taxon>Alphaproteobacteria</taxon>
        <taxon>Hyphomicrobiales</taxon>
        <taxon>Cohaesibacteraceae</taxon>
    </lineage>
</organism>